<dbReference type="Pfam" id="PF12146">
    <property type="entry name" value="Hydrolase_4"/>
    <property type="match status" value="1"/>
</dbReference>
<dbReference type="OrthoDB" id="9791538at2"/>
<protein>
    <submittedName>
        <fullName evidence="2">Alpha/beta fold hydrolase</fullName>
    </submittedName>
</protein>
<dbReference type="Proteomes" id="UP000321580">
    <property type="component" value="Unassembled WGS sequence"/>
</dbReference>
<dbReference type="RefSeq" id="WP_147169159.1">
    <property type="nucleotide sequence ID" value="NZ_VOOR01000058.1"/>
</dbReference>
<evidence type="ECO:0000259" key="1">
    <source>
        <dbReference type="Pfam" id="PF12146"/>
    </source>
</evidence>
<comment type="caution">
    <text evidence="2">The sequence shown here is derived from an EMBL/GenBank/DDBJ whole genome shotgun (WGS) entry which is preliminary data.</text>
</comment>
<dbReference type="InterPro" id="IPR029058">
    <property type="entry name" value="AB_hydrolase_fold"/>
</dbReference>
<dbReference type="InterPro" id="IPR015946">
    <property type="entry name" value="KH_dom-like_a/b"/>
</dbReference>
<dbReference type="SUPFAM" id="SSF82784">
    <property type="entry name" value="OsmC-like"/>
    <property type="match status" value="1"/>
</dbReference>
<dbReference type="PANTHER" id="PTHR39624">
    <property type="entry name" value="PROTEIN INVOLVED IN RIMO-MEDIATED BETA-METHYLTHIOLATION OF RIBOSOMAL PROTEIN S12 YCAO"/>
    <property type="match status" value="1"/>
</dbReference>
<sequence>MKSVKVQFENVQGHRLVARVESPVNQQPKAWALFAHCFTCGKGLSAVRNISRSLTLNGFGVLRFDFTGLGESEGDFADTDFSSNIEDLVEAAAFMRAQYDAPALLIGHSLGGAAVLKAAHLIPEARAVAVIGAPFCPSHVAHLFPQGIAEGAESIEVNIGGRAFTVRRQFLEDIHSHSLEPAIRSLNCALLIMHTPQDRIVEIENAAKIYHAARHPKSFISLDRADHLLSDAADSQYAGQMMAAWASRYLAPGEENPNPLQLEKEVAVRLHEDDVFTTEVMVRKHSLTADEPESAGGQDLGPSPYELLAAALGTCTAMTLQMYARRKKWPLEEVVVHLSHEKDYALDSRAAEGGKSRIDHFGRLLALKGALTEEQREKLLEIADKCPVHKSLNAPVAIATQLKT</sequence>
<keyword evidence="2" id="KW-0378">Hydrolase</keyword>
<dbReference type="EMBL" id="VOOR01000058">
    <property type="protein sequence ID" value="TXB61470.1"/>
    <property type="molecule type" value="Genomic_DNA"/>
</dbReference>
<name>A0A5C6RIH6_9BACT</name>
<dbReference type="AlphaFoldDB" id="A0A5C6RIH6"/>
<dbReference type="InterPro" id="IPR003718">
    <property type="entry name" value="OsmC/Ohr_fam"/>
</dbReference>
<proteinExistence type="predicted"/>
<dbReference type="Pfam" id="PF02566">
    <property type="entry name" value="OsmC"/>
    <property type="match status" value="1"/>
</dbReference>
<keyword evidence="3" id="KW-1185">Reference proteome</keyword>
<evidence type="ECO:0000313" key="2">
    <source>
        <dbReference type="EMBL" id="TXB61470.1"/>
    </source>
</evidence>
<organism evidence="2 3">
    <name type="scientific">Phaeodactylibacter luteus</name>
    <dbReference type="NCBI Taxonomy" id="1564516"/>
    <lineage>
        <taxon>Bacteria</taxon>
        <taxon>Pseudomonadati</taxon>
        <taxon>Bacteroidota</taxon>
        <taxon>Saprospiria</taxon>
        <taxon>Saprospirales</taxon>
        <taxon>Haliscomenobacteraceae</taxon>
        <taxon>Phaeodactylibacter</taxon>
    </lineage>
</organism>
<dbReference type="GO" id="GO:0016787">
    <property type="term" value="F:hydrolase activity"/>
    <property type="evidence" value="ECO:0007669"/>
    <property type="project" value="UniProtKB-KW"/>
</dbReference>
<evidence type="ECO:0000313" key="3">
    <source>
        <dbReference type="Proteomes" id="UP000321580"/>
    </source>
</evidence>
<feature type="domain" description="Serine aminopeptidase S33" evidence="1">
    <location>
        <begin position="46"/>
        <end position="140"/>
    </location>
</feature>
<gene>
    <name evidence="2" type="ORF">FRY97_19015</name>
</gene>
<dbReference type="InterPro" id="IPR022742">
    <property type="entry name" value="Hydrolase_4"/>
</dbReference>
<dbReference type="Gene3D" id="3.40.50.1820">
    <property type="entry name" value="alpha/beta hydrolase"/>
    <property type="match status" value="1"/>
</dbReference>
<dbReference type="InterPro" id="IPR036102">
    <property type="entry name" value="OsmC/Ohrsf"/>
</dbReference>
<dbReference type="Gene3D" id="3.30.300.20">
    <property type="match status" value="1"/>
</dbReference>
<accession>A0A5C6RIH6</accession>
<reference evidence="2 3" key="1">
    <citation type="submission" date="2019-08" db="EMBL/GenBank/DDBJ databases">
        <title>Genome of Phaeodactylibacter luteus.</title>
        <authorList>
            <person name="Bowman J.P."/>
        </authorList>
    </citation>
    <scope>NUCLEOTIDE SEQUENCE [LARGE SCALE GENOMIC DNA]</scope>
    <source>
        <strain evidence="2 3">KCTC 42180</strain>
    </source>
</reference>
<dbReference type="PANTHER" id="PTHR39624:SF2">
    <property type="entry name" value="OSMC-LIKE PROTEIN"/>
    <property type="match status" value="1"/>
</dbReference>
<dbReference type="SUPFAM" id="SSF53474">
    <property type="entry name" value="alpha/beta-Hydrolases"/>
    <property type="match status" value="1"/>
</dbReference>